<comment type="caution">
    <text evidence="2">The sequence shown here is derived from an EMBL/GenBank/DDBJ whole genome shotgun (WGS) entry which is preliminary data.</text>
</comment>
<sequence>YFCTHIVPPTDNLPSQQATSSSYLQQKKYQHMNKECRLVGCPWWIVAHGVIVDVDPTGMCHSVALGDEFYKVVIHDIVYGNALLFRPNSSIKRLLVVGIKSFVAWPK</sequence>
<dbReference type="EMBL" id="JACGCM010002568">
    <property type="protein sequence ID" value="KAF6138576.1"/>
    <property type="molecule type" value="Genomic_DNA"/>
</dbReference>
<protein>
    <recommendedName>
        <fullName evidence="1">Transposase Tnp1/En/Spm-like domain-containing protein</fullName>
    </recommendedName>
</protein>
<proteinExistence type="predicted"/>
<dbReference type="InterPro" id="IPR004264">
    <property type="entry name" value="Transposase_23"/>
</dbReference>
<feature type="domain" description="Transposase Tnp1/En/Spm-like" evidence="1">
    <location>
        <begin position="45"/>
        <end position="93"/>
    </location>
</feature>
<keyword evidence="3" id="KW-1185">Reference proteome</keyword>
<evidence type="ECO:0000313" key="2">
    <source>
        <dbReference type="EMBL" id="KAF6138576.1"/>
    </source>
</evidence>
<name>A0A7J7L7F7_9MAGN</name>
<accession>A0A7J7L7F7</accession>
<gene>
    <name evidence="2" type="ORF">GIB67_032470</name>
</gene>
<dbReference type="Proteomes" id="UP000541444">
    <property type="component" value="Unassembled WGS sequence"/>
</dbReference>
<feature type="non-terminal residue" evidence="2">
    <location>
        <position position="107"/>
    </location>
</feature>
<reference evidence="2 3" key="1">
    <citation type="journal article" date="2020" name="IScience">
        <title>Genome Sequencing of the Endangered Kingdonia uniflora (Circaeasteraceae, Ranunculales) Reveals Potential Mechanisms of Evolutionary Specialization.</title>
        <authorList>
            <person name="Sun Y."/>
            <person name="Deng T."/>
            <person name="Zhang A."/>
            <person name="Moore M.J."/>
            <person name="Landis J.B."/>
            <person name="Lin N."/>
            <person name="Zhang H."/>
            <person name="Zhang X."/>
            <person name="Huang J."/>
            <person name="Zhang X."/>
            <person name="Sun H."/>
            <person name="Wang H."/>
        </authorList>
    </citation>
    <scope>NUCLEOTIDE SEQUENCE [LARGE SCALE GENOMIC DNA]</scope>
    <source>
        <strain evidence="2">TB1705</strain>
        <tissue evidence="2">Leaf</tissue>
    </source>
</reference>
<evidence type="ECO:0000313" key="3">
    <source>
        <dbReference type="Proteomes" id="UP000541444"/>
    </source>
</evidence>
<dbReference type="Pfam" id="PF03017">
    <property type="entry name" value="Transposase_23"/>
    <property type="match status" value="1"/>
</dbReference>
<evidence type="ECO:0000259" key="1">
    <source>
        <dbReference type="Pfam" id="PF03017"/>
    </source>
</evidence>
<organism evidence="2 3">
    <name type="scientific">Kingdonia uniflora</name>
    <dbReference type="NCBI Taxonomy" id="39325"/>
    <lineage>
        <taxon>Eukaryota</taxon>
        <taxon>Viridiplantae</taxon>
        <taxon>Streptophyta</taxon>
        <taxon>Embryophyta</taxon>
        <taxon>Tracheophyta</taxon>
        <taxon>Spermatophyta</taxon>
        <taxon>Magnoliopsida</taxon>
        <taxon>Ranunculales</taxon>
        <taxon>Circaeasteraceae</taxon>
        <taxon>Kingdonia</taxon>
    </lineage>
</organism>
<feature type="non-terminal residue" evidence="2">
    <location>
        <position position="1"/>
    </location>
</feature>
<dbReference type="AlphaFoldDB" id="A0A7J7L7F7"/>